<gene>
    <name evidence="2" type="ORF">HDA39_004388</name>
</gene>
<dbReference type="EMBL" id="JACHMY010000001">
    <property type="protein sequence ID" value="MBB5837654.1"/>
    <property type="molecule type" value="Genomic_DNA"/>
</dbReference>
<reference evidence="2 3" key="1">
    <citation type="submission" date="2020-08" db="EMBL/GenBank/DDBJ databases">
        <title>Sequencing the genomes of 1000 actinobacteria strains.</title>
        <authorList>
            <person name="Klenk H.-P."/>
        </authorList>
    </citation>
    <scope>NUCLEOTIDE SEQUENCE [LARGE SCALE GENOMIC DNA]</scope>
    <source>
        <strain evidence="2 3">DSM 28967</strain>
    </source>
</reference>
<evidence type="ECO:0000256" key="1">
    <source>
        <dbReference type="SAM" id="Phobius"/>
    </source>
</evidence>
<sequence length="108" mass="11617">MNFELVLLVVITVGLTSRALWASAVLRRHVGWLVAASWTGGLLAGLVLEVDWLAAVCVLVFIVGEMIYQLGGDGPSGAPPARWLRPLIRRLPAGPPGRHGRKSHDEST</sequence>
<accession>A0A7W9J9A2</accession>
<keyword evidence="1" id="KW-0472">Membrane</keyword>
<protein>
    <submittedName>
        <fullName evidence="2">Uncharacterized protein</fullName>
    </submittedName>
</protein>
<evidence type="ECO:0000313" key="3">
    <source>
        <dbReference type="Proteomes" id="UP000549971"/>
    </source>
</evidence>
<feature type="transmembrane region" description="Helical" evidence="1">
    <location>
        <begin position="38"/>
        <end position="63"/>
    </location>
</feature>
<organism evidence="2 3">
    <name type="scientific">Kribbella italica</name>
    <dbReference type="NCBI Taxonomy" id="1540520"/>
    <lineage>
        <taxon>Bacteria</taxon>
        <taxon>Bacillati</taxon>
        <taxon>Actinomycetota</taxon>
        <taxon>Actinomycetes</taxon>
        <taxon>Propionibacteriales</taxon>
        <taxon>Kribbellaceae</taxon>
        <taxon>Kribbella</taxon>
    </lineage>
</organism>
<dbReference type="Proteomes" id="UP000549971">
    <property type="component" value="Unassembled WGS sequence"/>
</dbReference>
<name>A0A7W9J9A2_9ACTN</name>
<dbReference type="AlphaFoldDB" id="A0A7W9J9A2"/>
<comment type="caution">
    <text evidence="2">The sequence shown here is derived from an EMBL/GenBank/DDBJ whole genome shotgun (WGS) entry which is preliminary data.</text>
</comment>
<proteinExistence type="predicted"/>
<evidence type="ECO:0000313" key="2">
    <source>
        <dbReference type="EMBL" id="MBB5837654.1"/>
    </source>
</evidence>
<keyword evidence="1" id="KW-0812">Transmembrane</keyword>
<keyword evidence="3" id="KW-1185">Reference proteome</keyword>
<dbReference type="RefSeq" id="WP_184797825.1">
    <property type="nucleotide sequence ID" value="NZ_JACHMY010000001.1"/>
</dbReference>
<keyword evidence="1" id="KW-1133">Transmembrane helix</keyword>